<feature type="region of interest" description="Disordered" evidence="1">
    <location>
        <begin position="1"/>
        <end position="24"/>
    </location>
</feature>
<dbReference type="EMBL" id="JBJUIK010000009">
    <property type="protein sequence ID" value="KAL3519062.1"/>
    <property type="molecule type" value="Genomic_DNA"/>
</dbReference>
<protein>
    <submittedName>
        <fullName evidence="2">Uncharacterized protein</fullName>
    </submittedName>
</protein>
<evidence type="ECO:0000313" key="2">
    <source>
        <dbReference type="EMBL" id="KAL3519062.1"/>
    </source>
</evidence>
<dbReference type="Proteomes" id="UP001630127">
    <property type="component" value="Unassembled WGS sequence"/>
</dbReference>
<name>A0ABD2ZLR0_9GENT</name>
<keyword evidence="3" id="KW-1185">Reference proteome</keyword>
<proteinExistence type="predicted"/>
<reference evidence="2 3" key="1">
    <citation type="submission" date="2024-11" db="EMBL/GenBank/DDBJ databases">
        <title>A near-complete genome assembly of Cinchona calisaya.</title>
        <authorList>
            <person name="Lian D.C."/>
            <person name="Zhao X.W."/>
            <person name="Wei L."/>
        </authorList>
    </citation>
    <scope>NUCLEOTIDE SEQUENCE [LARGE SCALE GENOMIC DNA]</scope>
    <source>
        <tissue evidence="2">Nenye</tissue>
    </source>
</reference>
<organism evidence="2 3">
    <name type="scientific">Cinchona calisaya</name>
    <dbReference type="NCBI Taxonomy" id="153742"/>
    <lineage>
        <taxon>Eukaryota</taxon>
        <taxon>Viridiplantae</taxon>
        <taxon>Streptophyta</taxon>
        <taxon>Embryophyta</taxon>
        <taxon>Tracheophyta</taxon>
        <taxon>Spermatophyta</taxon>
        <taxon>Magnoliopsida</taxon>
        <taxon>eudicotyledons</taxon>
        <taxon>Gunneridae</taxon>
        <taxon>Pentapetalae</taxon>
        <taxon>asterids</taxon>
        <taxon>lamiids</taxon>
        <taxon>Gentianales</taxon>
        <taxon>Rubiaceae</taxon>
        <taxon>Cinchonoideae</taxon>
        <taxon>Cinchoneae</taxon>
        <taxon>Cinchona</taxon>
    </lineage>
</organism>
<evidence type="ECO:0000313" key="3">
    <source>
        <dbReference type="Proteomes" id="UP001630127"/>
    </source>
</evidence>
<accession>A0ABD2ZLR0</accession>
<dbReference type="AlphaFoldDB" id="A0ABD2ZLR0"/>
<gene>
    <name evidence="2" type="ORF">ACH5RR_021651</name>
</gene>
<comment type="caution">
    <text evidence="2">The sequence shown here is derived from an EMBL/GenBank/DDBJ whole genome shotgun (WGS) entry which is preliminary data.</text>
</comment>
<sequence>MRSMDASKVQEKGKGQDALGFNNQTKEDDLGQKLKLLEHNNCWRAPDLIVGETKKYGGCLERSSYQNQNVAAIVKMDPYHIRQEYEEGKQHAITHQIEALSPLRRALYCLLYLGVRTLDLEL</sequence>
<evidence type="ECO:0000256" key="1">
    <source>
        <dbReference type="SAM" id="MobiDB-lite"/>
    </source>
</evidence>